<dbReference type="Gene3D" id="3.40.1380.20">
    <property type="entry name" value="Pyruvate kinase, C-terminal domain"/>
    <property type="match status" value="1"/>
</dbReference>
<dbReference type="InterPro" id="IPR015806">
    <property type="entry name" value="Pyrv_Knase_insert_dom_sf"/>
</dbReference>
<dbReference type="EC" id="2.7.1.40" evidence="3 12"/>
<dbReference type="PANTHER" id="PTHR11817">
    <property type="entry name" value="PYRUVATE KINASE"/>
    <property type="match status" value="1"/>
</dbReference>
<evidence type="ECO:0000256" key="8">
    <source>
        <dbReference type="ARBA" id="ARBA00022840"/>
    </source>
</evidence>
<dbReference type="GO" id="GO:0000287">
    <property type="term" value="F:magnesium ion binding"/>
    <property type="evidence" value="ECO:0007669"/>
    <property type="project" value="UniProtKB-UniRule"/>
</dbReference>
<dbReference type="AlphaFoldDB" id="A0A562XFE9"/>
<evidence type="ECO:0000313" key="16">
    <source>
        <dbReference type="EMBL" id="TWO20820.1"/>
    </source>
</evidence>
<dbReference type="InterPro" id="IPR015795">
    <property type="entry name" value="Pyrv_Knase_C"/>
</dbReference>
<evidence type="ECO:0000256" key="1">
    <source>
        <dbReference type="ARBA" id="ARBA00004997"/>
    </source>
</evidence>
<dbReference type="SUPFAM" id="SSF50800">
    <property type="entry name" value="PK beta-barrel domain-like"/>
    <property type="match status" value="1"/>
</dbReference>
<dbReference type="InterPro" id="IPR040442">
    <property type="entry name" value="Pyrv_kinase-like_dom_sf"/>
</dbReference>
<reference evidence="16 17" key="1">
    <citation type="submission" date="2019-07" db="EMBL/GenBank/DDBJ databases">
        <title>Rapid identification of Enteric Bacteria from Whole Genome Sequences (WGS) using Average Nucleotide Identity (ANI).</title>
        <authorList>
            <person name="Lane C."/>
        </authorList>
    </citation>
    <scope>NUCLEOTIDE SEQUENCE [LARGE SCALE GENOMIC DNA]</scope>
    <source>
        <strain evidence="16 17">D2411</strain>
    </source>
</reference>
<comment type="similarity">
    <text evidence="2 13">Belongs to the pyruvate kinase family.</text>
</comment>
<dbReference type="InterPro" id="IPR001697">
    <property type="entry name" value="Pyr_Knase"/>
</dbReference>
<dbReference type="Pfam" id="PF00224">
    <property type="entry name" value="PK"/>
    <property type="match status" value="1"/>
</dbReference>
<comment type="pathway">
    <text evidence="1 13">Carbohydrate degradation; glycolysis; pyruvate from D-glyceraldehyde 3-phosphate: step 5/5.</text>
</comment>
<proteinExistence type="inferred from homology"/>
<feature type="domain" description="Pyruvate kinase barrel" evidence="14">
    <location>
        <begin position="4"/>
        <end position="326"/>
    </location>
</feature>
<evidence type="ECO:0000256" key="6">
    <source>
        <dbReference type="ARBA" id="ARBA00022741"/>
    </source>
</evidence>
<accession>A0A562XFE9</accession>
<dbReference type="PRINTS" id="PR01050">
    <property type="entry name" value="PYRUVTKNASE"/>
</dbReference>
<sequence>MISKRTKIVATVGPASDSLETIEALAKEGVNVFRLNFSHGTHEYHKSTLDKVRQAEKNLGIRLGILQDICGPKIRVGKLENPFELKAGDKLIVVKDDIIGVQVSQNEYKLSINHPEISSLIKEGEYIYLYDGMIRAKVIKVADQIETIVENDGVLNSNKGVNFPNTKLNIEVITDKDKKDLEWGAKNGVDFVAVSFVQNAKDVQKAKDLIKEFGGHAKVFAKIEKFDAVENIDEIICLSDGIMIARGDLGIEVPYYKVPSIQKSIIRKANEANKPVITATQMMLSMAKNESATRAEISDVANAVLDGTDAVMLSEESAVGINPVAVVRAMSATIAESEKIYPYGKFDEFSFTDETDMVASSTSRLATRIGVCAIVSITSSGQSAVKMARNRPNMDIIAVTHDEETARSLTIVWGVEPSLVVQKSRLNILLANVIQGLYKKGLISDECTYIMTAGYPTGAIGSTNFIRILKKDQIDYYLDAAI</sequence>
<keyword evidence="7 13" id="KW-0418">Kinase</keyword>
<evidence type="ECO:0000256" key="2">
    <source>
        <dbReference type="ARBA" id="ARBA00008663"/>
    </source>
</evidence>
<evidence type="ECO:0000256" key="12">
    <source>
        <dbReference type="NCBIfam" id="TIGR01064"/>
    </source>
</evidence>
<keyword evidence="11 16" id="KW-0670">Pyruvate</keyword>
<dbReference type="InterPro" id="IPR036918">
    <property type="entry name" value="Pyrv_Knase_C_sf"/>
</dbReference>
<keyword evidence="6" id="KW-0547">Nucleotide-binding</keyword>
<dbReference type="GO" id="GO:0005524">
    <property type="term" value="F:ATP binding"/>
    <property type="evidence" value="ECO:0007669"/>
    <property type="project" value="UniProtKB-KW"/>
</dbReference>
<dbReference type="InterPro" id="IPR011037">
    <property type="entry name" value="Pyrv_Knase-like_insert_dom_sf"/>
</dbReference>
<evidence type="ECO:0000259" key="14">
    <source>
        <dbReference type="Pfam" id="PF00224"/>
    </source>
</evidence>
<dbReference type="NCBIfam" id="TIGR01064">
    <property type="entry name" value="pyruv_kin"/>
    <property type="match status" value="1"/>
</dbReference>
<dbReference type="GO" id="GO:0030955">
    <property type="term" value="F:potassium ion binding"/>
    <property type="evidence" value="ECO:0007669"/>
    <property type="project" value="UniProtKB-UniRule"/>
</dbReference>
<keyword evidence="5" id="KW-0479">Metal-binding</keyword>
<evidence type="ECO:0000256" key="11">
    <source>
        <dbReference type="ARBA" id="ARBA00023317"/>
    </source>
</evidence>
<evidence type="ECO:0000313" key="17">
    <source>
        <dbReference type="Proteomes" id="UP000321812"/>
    </source>
</evidence>
<dbReference type="NCBIfam" id="NF004978">
    <property type="entry name" value="PRK06354.1"/>
    <property type="match status" value="1"/>
</dbReference>
<dbReference type="Pfam" id="PF02887">
    <property type="entry name" value="PK_C"/>
    <property type="match status" value="1"/>
</dbReference>
<dbReference type="FunFam" id="2.40.33.10:FF:000001">
    <property type="entry name" value="Pyruvate kinase"/>
    <property type="match status" value="1"/>
</dbReference>
<evidence type="ECO:0000256" key="9">
    <source>
        <dbReference type="ARBA" id="ARBA00022842"/>
    </source>
</evidence>
<dbReference type="EMBL" id="VOAP01000011">
    <property type="protein sequence ID" value="TWO20820.1"/>
    <property type="molecule type" value="Genomic_DNA"/>
</dbReference>
<dbReference type="SUPFAM" id="SSF51621">
    <property type="entry name" value="Phosphoenolpyruvate/pyruvate domain"/>
    <property type="match status" value="1"/>
</dbReference>
<dbReference type="NCBIfam" id="NF004491">
    <property type="entry name" value="PRK05826.1"/>
    <property type="match status" value="1"/>
</dbReference>
<gene>
    <name evidence="16" type="primary">pyk</name>
    <name evidence="16" type="ORF">YZ82_03230</name>
</gene>
<dbReference type="Proteomes" id="UP000321812">
    <property type="component" value="Unassembled WGS sequence"/>
</dbReference>
<dbReference type="Gene3D" id="2.40.33.10">
    <property type="entry name" value="PK beta-barrel domain-like"/>
    <property type="match status" value="1"/>
</dbReference>
<evidence type="ECO:0000256" key="7">
    <source>
        <dbReference type="ARBA" id="ARBA00022777"/>
    </source>
</evidence>
<evidence type="ECO:0000256" key="10">
    <source>
        <dbReference type="ARBA" id="ARBA00023152"/>
    </source>
</evidence>
<protein>
    <recommendedName>
        <fullName evidence="3 12">Pyruvate kinase</fullName>
        <ecNumber evidence="3 12">2.7.1.40</ecNumber>
    </recommendedName>
</protein>
<keyword evidence="8" id="KW-0067">ATP-binding</keyword>
<dbReference type="InterPro" id="IPR015813">
    <property type="entry name" value="Pyrv/PenolPyrv_kinase-like_dom"/>
</dbReference>
<comment type="catalytic activity">
    <reaction evidence="13">
        <text>pyruvate + ATP = phosphoenolpyruvate + ADP + H(+)</text>
        <dbReference type="Rhea" id="RHEA:18157"/>
        <dbReference type="ChEBI" id="CHEBI:15361"/>
        <dbReference type="ChEBI" id="CHEBI:15378"/>
        <dbReference type="ChEBI" id="CHEBI:30616"/>
        <dbReference type="ChEBI" id="CHEBI:58702"/>
        <dbReference type="ChEBI" id="CHEBI:456216"/>
        <dbReference type="EC" id="2.7.1.40"/>
    </reaction>
</comment>
<keyword evidence="4 13" id="KW-0808">Transferase</keyword>
<name>A0A562XFE9_CAMHY</name>
<keyword evidence="9 13" id="KW-0460">Magnesium</keyword>
<evidence type="ECO:0000256" key="4">
    <source>
        <dbReference type="ARBA" id="ARBA00022679"/>
    </source>
</evidence>
<evidence type="ECO:0000256" key="13">
    <source>
        <dbReference type="RuleBase" id="RU000504"/>
    </source>
</evidence>
<dbReference type="GO" id="GO:0016301">
    <property type="term" value="F:kinase activity"/>
    <property type="evidence" value="ECO:0007669"/>
    <property type="project" value="UniProtKB-KW"/>
</dbReference>
<dbReference type="Gene3D" id="3.20.20.60">
    <property type="entry name" value="Phosphoenolpyruvate-binding domains"/>
    <property type="match status" value="1"/>
</dbReference>
<dbReference type="GO" id="GO:0004743">
    <property type="term" value="F:pyruvate kinase activity"/>
    <property type="evidence" value="ECO:0007669"/>
    <property type="project" value="UniProtKB-UniRule"/>
</dbReference>
<dbReference type="SUPFAM" id="SSF52935">
    <property type="entry name" value="PK C-terminal domain-like"/>
    <property type="match status" value="1"/>
</dbReference>
<feature type="domain" description="Pyruvate kinase C-terminal" evidence="15">
    <location>
        <begin position="357"/>
        <end position="469"/>
    </location>
</feature>
<dbReference type="InterPro" id="IPR015793">
    <property type="entry name" value="Pyrv_Knase_brl"/>
</dbReference>
<organism evidence="16 17">
    <name type="scientific">Campylobacter hyointestinalis</name>
    <dbReference type="NCBI Taxonomy" id="198"/>
    <lineage>
        <taxon>Bacteria</taxon>
        <taxon>Pseudomonadati</taxon>
        <taxon>Campylobacterota</taxon>
        <taxon>Epsilonproteobacteria</taxon>
        <taxon>Campylobacterales</taxon>
        <taxon>Campylobacteraceae</taxon>
        <taxon>Campylobacter</taxon>
    </lineage>
</organism>
<evidence type="ECO:0000259" key="15">
    <source>
        <dbReference type="Pfam" id="PF02887"/>
    </source>
</evidence>
<comment type="caution">
    <text evidence="16">The sequence shown here is derived from an EMBL/GenBank/DDBJ whole genome shotgun (WGS) entry which is preliminary data.</text>
</comment>
<keyword evidence="10 13" id="KW-0324">Glycolysis</keyword>
<evidence type="ECO:0000256" key="3">
    <source>
        <dbReference type="ARBA" id="ARBA00012142"/>
    </source>
</evidence>
<dbReference type="UniPathway" id="UPA00109">
    <property type="reaction ID" value="UER00188"/>
</dbReference>
<evidence type="ECO:0000256" key="5">
    <source>
        <dbReference type="ARBA" id="ARBA00022723"/>
    </source>
</evidence>